<name>A0A7L5BR42_9HYPH</name>
<feature type="transmembrane region" description="Helical" evidence="1">
    <location>
        <begin position="16"/>
        <end position="37"/>
    </location>
</feature>
<organism evidence="2 3">
    <name type="scientific">Rhizobium oryzihabitans</name>
    <dbReference type="NCBI Taxonomy" id="2267833"/>
    <lineage>
        <taxon>Bacteria</taxon>
        <taxon>Pseudomonadati</taxon>
        <taxon>Pseudomonadota</taxon>
        <taxon>Alphaproteobacteria</taxon>
        <taxon>Hyphomicrobiales</taxon>
        <taxon>Rhizobiaceae</taxon>
        <taxon>Rhizobium/Agrobacterium group</taxon>
        <taxon>Rhizobium</taxon>
    </lineage>
</organism>
<evidence type="ECO:0000313" key="3">
    <source>
        <dbReference type="Proteomes" id="UP000464865"/>
    </source>
</evidence>
<keyword evidence="3" id="KW-1185">Reference proteome</keyword>
<sequence>MAQPDERIKKIRRNNWIVLAVLTIFVVAVFFLSFSHIGREARPEPNGTVTSPAVDG</sequence>
<evidence type="ECO:0000313" key="2">
    <source>
        <dbReference type="EMBL" id="QIB41360.1"/>
    </source>
</evidence>
<keyword evidence="1" id="KW-1133">Transmembrane helix</keyword>
<evidence type="ECO:0000256" key="1">
    <source>
        <dbReference type="SAM" id="Phobius"/>
    </source>
</evidence>
<dbReference type="KEGG" id="roy:G3A56_26450"/>
<dbReference type="EMBL" id="CP048637">
    <property type="protein sequence ID" value="QIB41360.1"/>
    <property type="molecule type" value="Genomic_DNA"/>
</dbReference>
<keyword evidence="2" id="KW-0614">Plasmid</keyword>
<geneLocation type="plasmid" evidence="2 3">
    <name>p5</name>
</geneLocation>
<keyword evidence="1" id="KW-0812">Transmembrane</keyword>
<accession>A0A7L5BR42</accession>
<dbReference type="Proteomes" id="UP000464865">
    <property type="component" value="Plasmid p5"/>
</dbReference>
<reference evidence="2 3" key="1">
    <citation type="submission" date="2020-02" db="EMBL/GenBank/DDBJ databases">
        <title>Plant-Promoting Endophytic Bacterium Rhizobium oryzihabitans sp. nov., Isolated from the Root of Rice.</title>
        <authorList>
            <person name="zhao J."/>
            <person name="Zhang G."/>
        </authorList>
    </citation>
    <scope>NUCLEOTIDE SEQUENCE [LARGE SCALE GENOMIC DNA]</scope>
    <source>
        <strain evidence="2 3">M15</strain>
        <plasmid evidence="2 3">p5</plasmid>
    </source>
</reference>
<gene>
    <name evidence="2" type="ORF">G3A56_26450</name>
</gene>
<protein>
    <submittedName>
        <fullName evidence="2">Uncharacterized protein</fullName>
    </submittedName>
</protein>
<dbReference type="RefSeq" id="WP_157951666.1">
    <property type="nucleotide sequence ID" value="NZ_CP048637.1"/>
</dbReference>
<dbReference type="AlphaFoldDB" id="A0A7L5BR42"/>
<proteinExistence type="predicted"/>
<keyword evidence="1" id="KW-0472">Membrane</keyword>